<accession>A0A8D9S0Q7</accession>
<keyword evidence="1" id="KW-0812">Transmembrane</keyword>
<gene>
    <name evidence="2" type="ORF">HMPREF0534_0730</name>
</gene>
<dbReference type="AlphaFoldDB" id="A0A8D9S0Q7"/>
<sequence>TNKALMLNPSVLKIVKPEFLNLAFLIGIIFLLCYSKMYESDITERWREEK</sequence>
<reference evidence="2 3" key="1">
    <citation type="submission" date="2009-01" db="EMBL/GenBank/DDBJ databases">
        <authorList>
            <person name="Qin X."/>
            <person name="Bachman B."/>
            <person name="Battles P."/>
            <person name="Bell A."/>
            <person name="Bess C."/>
            <person name="Bickham C."/>
            <person name="Chaboub L."/>
            <person name="Chen D."/>
            <person name="Coyle M."/>
            <person name="Deiros D.R."/>
            <person name="Dinh H."/>
            <person name="Forbes L."/>
            <person name="Fowler G."/>
            <person name="Francisco L."/>
            <person name="Fu Q."/>
            <person name="Gubbala S."/>
            <person name="Hale W."/>
            <person name="Han Y."/>
            <person name="Hemphill L."/>
            <person name="Highlander S.K."/>
            <person name="Hirani K."/>
            <person name="Hogues M."/>
            <person name="Jackson L."/>
            <person name="Jakkamsetti A."/>
            <person name="Javaid M."/>
            <person name="Jiang H."/>
            <person name="Korchina V."/>
            <person name="Kovar C."/>
            <person name="Lara F."/>
            <person name="Lee S."/>
            <person name="Mata R."/>
            <person name="Mathew T."/>
            <person name="Moen C."/>
            <person name="Morales K."/>
            <person name="Munidasa M."/>
            <person name="Nazareth L."/>
            <person name="Ngo R."/>
            <person name="Nguyen L."/>
            <person name="Okwuonu G."/>
            <person name="Ongeri F."/>
            <person name="Patil S."/>
            <person name="Petrosino J."/>
            <person name="Pham C."/>
            <person name="Pham P."/>
            <person name="Pu L.-L."/>
            <person name="Puazo M."/>
            <person name="Raj R."/>
            <person name="Reid J."/>
            <person name="Rouhana J."/>
            <person name="Saada N."/>
            <person name="Shang Y."/>
            <person name="Simmons D."/>
            <person name="Thornton R."/>
            <person name="Warren J."/>
            <person name="Weissenberger G."/>
            <person name="Zhang J."/>
            <person name="Zhang L."/>
            <person name="Zhou C."/>
            <person name="Zhu D."/>
            <person name="Muzny D."/>
            <person name="Worley K."/>
            <person name="Gibbs R."/>
        </authorList>
    </citation>
    <scope>NUCLEOTIDE SEQUENCE [LARGE SCALE GENOMIC DNA]</scope>
    <source>
        <strain evidence="2 3">CF48-3A</strain>
    </source>
</reference>
<protein>
    <submittedName>
        <fullName evidence="2">Uncharacterized protein</fullName>
    </submittedName>
</protein>
<dbReference type="EMBL" id="ACHG01000077">
    <property type="protein sequence ID" value="EEI65931.1"/>
    <property type="molecule type" value="Genomic_DNA"/>
</dbReference>
<name>A0A8D9S0Q7_LIMRT</name>
<evidence type="ECO:0000313" key="2">
    <source>
        <dbReference type="EMBL" id="EEI65931.1"/>
    </source>
</evidence>
<feature type="non-terminal residue" evidence="2">
    <location>
        <position position="1"/>
    </location>
</feature>
<evidence type="ECO:0000313" key="3">
    <source>
        <dbReference type="Proteomes" id="UP000003419"/>
    </source>
</evidence>
<keyword evidence="1" id="KW-0472">Membrane</keyword>
<dbReference type="Proteomes" id="UP000003419">
    <property type="component" value="Unassembled WGS sequence"/>
</dbReference>
<comment type="caution">
    <text evidence="2">The sequence shown here is derived from an EMBL/GenBank/DDBJ whole genome shotgun (WGS) entry which is preliminary data.</text>
</comment>
<evidence type="ECO:0000256" key="1">
    <source>
        <dbReference type="SAM" id="Phobius"/>
    </source>
</evidence>
<organism evidence="2 3">
    <name type="scientific">Limosilactobacillus reuteri CF48-3A</name>
    <dbReference type="NCBI Taxonomy" id="525341"/>
    <lineage>
        <taxon>Bacteria</taxon>
        <taxon>Bacillati</taxon>
        <taxon>Bacillota</taxon>
        <taxon>Bacilli</taxon>
        <taxon>Lactobacillales</taxon>
        <taxon>Lactobacillaceae</taxon>
        <taxon>Limosilactobacillus</taxon>
    </lineage>
</organism>
<keyword evidence="1" id="KW-1133">Transmembrane helix</keyword>
<proteinExistence type="predicted"/>
<feature type="transmembrane region" description="Helical" evidence="1">
    <location>
        <begin position="20"/>
        <end position="38"/>
    </location>
</feature>